<dbReference type="EMBL" id="KZ293448">
    <property type="protein sequence ID" value="PBK65032.1"/>
    <property type="molecule type" value="Genomic_DNA"/>
</dbReference>
<sequence length="203" mass="22861">MMPTSDNASMRAPRKKVVCIGINYVSRKAYPQVHGQLSGCIKDAVKISSFLSEYWRSSFQGTIEIKILRDDSSNADEIPTKNNIIKAMRWLIKDARPEDSLVFHYSGHSGQIRDRNGDEADGYEEVILPIDGDCISTNDMHELMAKPLPLGCRLVALFDTSFAKTPALSQDTYLTRKRIKYQSVQARAISFSSFKDSRISMDT</sequence>
<feature type="domain" description="Peptidase C14 caspase" evidence="2">
    <location>
        <begin position="27"/>
        <end position="202"/>
    </location>
</feature>
<reference evidence="4" key="1">
    <citation type="journal article" date="2017" name="Nat. Ecol. Evol.">
        <title>Genome expansion and lineage-specific genetic innovations in the forest pathogenic fungi Armillaria.</title>
        <authorList>
            <person name="Sipos G."/>
            <person name="Prasanna A.N."/>
            <person name="Walter M.C."/>
            <person name="O'Connor E."/>
            <person name="Balint B."/>
            <person name="Krizsan K."/>
            <person name="Kiss B."/>
            <person name="Hess J."/>
            <person name="Varga T."/>
            <person name="Slot J."/>
            <person name="Riley R."/>
            <person name="Boka B."/>
            <person name="Rigling D."/>
            <person name="Barry K."/>
            <person name="Lee J."/>
            <person name="Mihaltcheva S."/>
            <person name="LaButti K."/>
            <person name="Lipzen A."/>
            <person name="Waldron R."/>
            <person name="Moloney N.M."/>
            <person name="Sperisen C."/>
            <person name="Kredics L."/>
            <person name="Vagvoelgyi C."/>
            <person name="Patrignani A."/>
            <person name="Fitzpatrick D."/>
            <person name="Nagy I."/>
            <person name="Doyle S."/>
            <person name="Anderson J.B."/>
            <person name="Grigoriev I.V."/>
            <person name="Gueldener U."/>
            <person name="Muensterkoetter M."/>
            <person name="Nagy L.G."/>
        </authorList>
    </citation>
    <scope>NUCLEOTIDE SEQUENCE [LARGE SCALE GENOMIC DNA]</scope>
    <source>
        <strain evidence="4">28-4</strain>
    </source>
</reference>
<dbReference type="GO" id="GO:0004197">
    <property type="term" value="F:cysteine-type endopeptidase activity"/>
    <property type="evidence" value="ECO:0007669"/>
    <property type="project" value="InterPro"/>
</dbReference>
<proteinExistence type="inferred from homology"/>
<accession>A0A2H3BDC0</accession>
<dbReference type="InterPro" id="IPR011600">
    <property type="entry name" value="Pept_C14_caspase"/>
</dbReference>
<dbReference type="GO" id="GO:0005737">
    <property type="term" value="C:cytoplasm"/>
    <property type="evidence" value="ECO:0007669"/>
    <property type="project" value="TreeGrafter"/>
</dbReference>
<dbReference type="AlphaFoldDB" id="A0A2H3BDC0"/>
<dbReference type="GO" id="GO:0006508">
    <property type="term" value="P:proteolysis"/>
    <property type="evidence" value="ECO:0007669"/>
    <property type="project" value="InterPro"/>
</dbReference>
<evidence type="ECO:0000259" key="2">
    <source>
        <dbReference type="Pfam" id="PF00656"/>
    </source>
</evidence>
<dbReference type="InterPro" id="IPR050452">
    <property type="entry name" value="Metacaspase"/>
</dbReference>
<dbReference type="Pfam" id="PF00656">
    <property type="entry name" value="Peptidase_C14"/>
    <property type="match status" value="1"/>
</dbReference>
<protein>
    <recommendedName>
        <fullName evidence="2">Peptidase C14 caspase domain-containing protein</fullName>
    </recommendedName>
</protein>
<keyword evidence="4" id="KW-1185">Reference proteome</keyword>
<evidence type="ECO:0000256" key="1">
    <source>
        <dbReference type="ARBA" id="ARBA00009005"/>
    </source>
</evidence>
<name>A0A2H3BDC0_9AGAR</name>
<gene>
    <name evidence="3" type="ORF">ARMSODRAFT_917948</name>
</gene>
<dbReference type="Proteomes" id="UP000218334">
    <property type="component" value="Unassembled WGS sequence"/>
</dbReference>
<dbReference type="STRING" id="1076256.A0A2H3BDC0"/>
<comment type="similarity">
    <text evidence="1">Belongs to the peptidase C14B family.</text>
</comment>
<feature type="non-terminal residue" evidence="3">
    <location>
        <position position="203"/>
    </location>
</feature>
<dbReference type="PANTHER" id="PTHR48104">
    <property type="entry name" value="METACASPASE-4"/>
    <property type="match status" value="1"/>
</dbReference>
<organism evidence="3 4">
    <name type="scientific">Armillaria solidipes</name>
    <dbReference type="NCBI Taxonomy" id="1076256"/>
    <lineage>
        <taxon>Eukaryota</taxon>
        <taxon>Fungi</taxon>
        <taxon>Dikarya</taxon>
        <taxon>Basidiomycota</taxon>
        <taxon>Agaricomycotina</taxon>
        <taxon>Agaricomycetes</taxon>
        <taxon>Agaricomycetidae</taxon>
        <taxon>Agaricales</taxon>
        <taxon>Marasmiineae</taxon>
        <taxon>Physalacriaceae</taxon>
        <taxon>Armillaria</taxon>
    </lineage>
</organism>
<evidence type="ECO:0000313" key="4">
    <source>
        <dbReference type="Proteomes" id="UP000218334"/>
    </source>
</evidence>
<evidence type="ECO:0000313" key="3">
    <source>
        <dbReference type="EMBL" id="PBK65032.1"/>
    </source>
</evidence>
<dbReference type="Gene3D" id="3.40.50.12660">
    <property type="match status" value="1"/>
</dbReference>
<dbReference type="PANTHER" id="PTHR48104:SF30">
    <property type="entry name" value="METACASPASE-1"/>
    <property type="match status" value="1"/>
</dbReference>